<evidence type="ECO:0000259" key="8">
    <source>
        <dbReference type="Pfam" id="PF09335"/>
    </source>
</evidence>
<evidence type="ECO:0000256" key="1">
    <source>
        <dbReference type="ARBA" id="ARBA00004651"/>
    </source>
</evidence>
<feature type="transmembrane region" description="Helical" evidence="7">
    <location>
        <begin position="65"/>
        <end position="90"/>
    </location>
</feature>
<evidence type="ECO:0000256" key="2">
    <source>
        <dbReference type="ARBA" id="ARBA00008640"/>
    </source>
</evidence>
<dbReference type="InterPro" id="IPR032816">
    <property type="entry name" value="VTT_dom"/>
</dbReference>
<comment type="similarity">
    <text evidence="2 7">Belongs to the TVP38/TMEM64 family.</text>
</comment>
<reference evidence="9 10" key="1">
    <citation type="submission" date="2019-10" db="EMBL/GenBank/DDBJ databases">
        <title>Draft Genome Assembly of Rhodococcus zopfii DSM44189.</title>
        <authorList>
            <person name="Sutton J.M."/>
            <person name="Akob D.M."/>
            <person name="Bushman T.J."/>
        </authorList>
    </citation>
    <scope>NUCLEOTIDE SEQUENCE [LARGE SCALE GENOMIC DNA]</scope>
    <source>
        <strain evidence="9 10">DSM 44189</strain>
    </source>
</reference>
<gene>
    <name evidence="9" type="ORF">F8M49_09450</name>
</gene>
<dbReference type="Proteomes" id="UP001275440">
    <property type="component" value="Unassembled WGS sequence"/>
</dbReference>
<feature type="transmembrane region" description="Helical" evidence="7">
    <location>
        <begin position="34"/>
        <end position="53"/>
    </location>
</feature>
<dbReference type="PANTHER" id="PTHR12677">
    <property type="entry name" value="GOLGI APPARATUS MEMBRANE PROTEIN TVP38-RELATED"/>
    <property type="match status" value="1"/>
</dbReference>
<feature type="domain" description="VTT" evidence="8">
    <location>
        <begin position="53"/>
        <end position="170"/>
    </location>
</feature>
<feature type="transmembrane region" description="Helical" evidence="7">
    <location>
        <begin position="179"/>
        <end position="197"/>
    </location>
</feature>
<name>A0ABU3WNH0_9NOCA</name>
<evidence type="ECO:0000256" key="5">
    <source>
        <dbReference type="ARBA" id="ARBA00022989"/>
    </source>
</evidence>
<evidence type="ECO:0000256" key="3">
    <source>
        <dbReference type="ARBA" id="ARBA00022475"/>
    </source>
</evidence>
<keyword evidence="6 7" id="KW-0472">Membrane</keyword>
<protein>
    <recommendedName>
        <fullName evidence="7">TVP38/TMEM64 family membrane protein</fullName>
    </recommendedName>
</protein>
<proteinExistence type="inferred from homology"/>
<evidence type="ECO:0000313" key="10">
    <source>
        <dbReference type="Proteomes" id="UP001275440"/>
    </source>
</evidence>
<keyword evidence="4 7" id="KW-0812">Transmembrane</keyword>
<organism evidence="9 10">
    <name type="scientific">Rhodococcus zopfii</name>
    <dbReference type="NCBI Taxonomy" id="43772"/>
    <lineage>
        <taxon>Bacteria</taxon>
        <taxon>Bacillati</taxon>
        <taxon>Actinomycetota</taxon>
        <taxon>Actinomycetes</taxon>
        <taxon>Mycobacteriales</taxon>
        <taxon>Nocardiaceae</taxon>
        <taxon>Rhodococcus</taxon>
    </lineage>
</organism>
<comment type="caution">
    <text evidence="9">The sequence shown here is derived from an EMBL/GenBank/DDBJ whole genome shotgun (WGS) entry which is preliminary data.</text>
</comment>
<dbReference type="Pfam" id="PF09335">
    <property type="entry name" value="VTT_dom"/>
    <property type="match status" value="1"/>
</dbReference>
<evidence type="ECO:0000256" key="7">
    <source>
        <dbReference type="RuleBase" id="RU366058"/>
    </source>
</evidence>
<evidence type="ECO:0000256" key="6">
    <source>
        <dbReference type="ARBA" id="ARBA00023136"/>
    </source>
</evidence>
<sequence>MLGILVVLVALAAAAVLIPRPTIAEIRGWSETIGPMFVLVFFLVHTVVTIAPVPRTMFTLSAGVLFGAGTGIAVSAAATTVSAVLALLLVRRIGRGAVSSYLTHPAAKAVDLRLARRGWLAVGSLRLIAPAPFSMVNYCCAISSVRLVPYTLATIVGILPGTIGVVLLGDALTGRTNPALMAVTAVCLLVGVVGLWLEARLPAPAGSALDAIVDPDHDTSTSLKP</sequence>
<evidence type="ECO:0000256" key="4">
    <source>
        <dbReference type="ARBA" id="ARBA00022692"/>
    </source>
</evidence>
<dbReference type="InterPro" id="IPR015414">
    <property type="entry name" value="TMEM64"/>
</dbReference>
<dbReference type="PANTHER" id="PTHR12677:SF59">
    <property type="entry name" value="GOLGI APPARATUS MEMBRANE PROTEIN TVP38-RELATED"/>
    <property type="match status" value="1"/>
</dbReference>
<dbReference type="EMBL" id="WBMO01000001">
    <property type="protein sequence ID" value="MDV2475557.1"/>
    <property type="molecule type" value="Genomic_DNA"/>
</dbReference>
<feature type="transmembrane region" description="Helical" evidence="7">
    <location>
        <begin position="147"/>
        <end position="167"/>
    </location>
</feature>
<keyword evidence="10" id="KW-1185">Reference proteome</keyword>
<evidence type="ECO:0000313" key="9">
    <source>
        <dbReference type="EMBL" id="MDV2475557.1"/>
    </source>
</evidence>
<accession>A0ABU3WNH0</accession>
<keyword evidence="3 7" id="KW-1003">Cell membrane</keyword>
<keyword evidence="5 7" id="KW-1133">Transmembrane helix</keyword>
<comment type="caution">
    <text evidence="7">Lacks conserved residue(s) required for the propagation of feature annotation.</text>
</comment>
<comment type="subcellular location">
    <subcellularLocation>
        <location evidence="1 7">Cell membrane</location>
        <topology evidence="1 7">Multi-pass membrane protein</topology>
    </subcellularLocation>
</comment>